<feature type="domain" description="FAD-binding PCMH-type" evidence="9">
    <location>
        <begin position="388"/>
        <end position="497"/>
    </location>
</feature>
<dbReference type="NCBIfam" id="TIGR00756">
    <property type="entry name" value="PPR"/>
    <property type="match status" value="3"/>
</dbReference>
<evidence type="ECO:0000256" key="5">
    <source>
        <dbReference type="ARBA" id="ARBA00022827"/>
    </source>
</evidence>
<dbReference type="PANTHER" id="PTHR47447:SF17">
    <property type="entry name" value="OS12G0638900 PROTEIN"/>
    <property type="match status" value="1"/>
</dbReference>
<dbReference type="Pfam" id="PF01535">
    <property type="entry name" value="PPR"/>
    <property type="match status" value="3"/>
</dbReference>
<dbReference type="PANTHER" id="PTHR47447">
    <property type="entry name" value="OS03G0856100 PROTEIN"/>
    <property type="match status" value="1"/>
</dbReference>
<proteinExistence type="inferred from homology"/>
<evidence type="ECO:0000256" key="7">
    <source>
        <dbReference type="ARBA" id="ARBA00023002"/>
    </source>
</evidence>
<dbReference type="SUPFAM" id="SSF56176">
    <property type="entry name" value="FAD-binding/transporter-associated domain-like"/>
    <property type="match status" value="1"/>
</dbReference>
<dbReference type="InterPro" id="IPR036318">
    <property type="entry name" value="FAD-bd_PCMH-like_sf"/>
</dbReference>
<dbReference type="eggNOG" id="KOG4197">
    <property type="taxonomic scope" value="Eukaryota"/>
</dbReference>
<dbReference type="Gene3D" id="3.30.43.10">
    <property type="entry name" value="Uridine Diphospho-n-acetylenolpyruvylglucosamine Reductase, domain 2"/>
    <property type="match status" value="1"/>
</dbReference>
<comment type="similarity">
    <text evidence="2">Belongs to the oxygen-dependent FAD-linked oxidoreductase family.</text>
</comment>
<dbReference type="InterPro" id="IPR002885">
    <property type="entry name" value="PPR_rpt"/>
</dbReference>
<feature type="repeat" description="PPR" evidence="8">
    <location>
        <begin position="226"/>
        <end position="260"/>
    </location>
</feature>
<feature type="repeat" description="PPR" evidence="8">
    <location>
        <begin position="154"/>
        <end position="189"/>
    </location>
</feature>
<dbReference type="AlphaFoldDB" id="I1NPP0"/>
<evidence type="ECO:0000256" key="2">
    <source>
        <dbReference type="ARBA" id="ARBA00005466"/>
    </source>
</evidence>
<dbReference type="HOGENOM" id="CLU_038875_0_0_1"/>
<dbReference type="PROSITE" id="PS00862">
    <property type="entry name" value="OX2_COVAL_FAD"/>
    <property type="match status" value="1"/>
</dbReference>
<sequence>MATAAVFSASARRLLSTVAGGAGAGSAAELPVSIGHLRSLARAGRLADIDAALAPHLASHSVAAVSALSSVGLPDRASALLATIRNPTAAHLNALLAPLLRRHRLVGLVPTLLAAHPSVPRDDATEGIHAKALCIATGADSALHLLQRESPPPSLQLFTSVIDSYYKQRKPHRAEQLWREMVEDHGIVPDAAAHNVRITYKAATGTVEEVKELIRAMREDAGLQPDIVSHNGLMRAMARHGRVDEMMEVYKRLEKGSASAAAEGKSAPDCATYTCVVAALCKAGRWSEADDVFYEAVKRRKLADLGTARVLVRGLKEAGKGRAARRVVIGLRKKFPDRFDGPWKDLEELAGIAGEDEEGDVEGEDDEQPPATTTTTAAANLVQIASPRTLRPVLVLTPVTADEVRAYVVCCRDHGLTVRARSGGHDYEGLSYCSLRPSGNGEGAARFAVVDVAALQAVRVDAARGVPRTKAGATRAVCRIGAAGLPPPPPVSSGNRS</sequence>
<evidence type="ECO:0000256" key="8">
    <source>
        <dbReference type="PROSITE-ProRule" id="PRU00708"/>
    </source>
</evidence>
<dbReference type="InterPro" id="IPR016167">
    <property type="entry name" value="FAD-bd_PCMH_sub1"/>
</dbReference>
<evidence type="ECO:0000256" key="6">
    <source>
        <dbReference type="ARBA" id="ARBA00022946"/>
    </source>
</evidence>
<name>I1NPP0_ORYGL</name>
<comment type="similarity">
    <text evidence="3">Belongs to the PPR family. P subfamily.</text>
</comment>
<dbReference type="GO" id="GO:0071949">
    <property type="term" value="F:FAD binding"/>
    <property type="evidence" value="ECO:0007669"/>
    <property type="project" value="InterPro"/>
</dbReference>
<dbReference type="PROSITE" id="PS51387">
    <property type="entry name" value="FAD_PCMH"/>
    <property type="match status" value="1"/>
</dbReference>
<dbReference type="OMA" id="GKSAPDC"/>
<organism evidence="10 11">
    <name type="scientific">Oryza glaberrima</name>
    <name type="common">African rice</name>
    <dbReference type="NCBI Taxonomy" id="4538"/>
    <lineage>
        <taxon>Eukaryota</taxon>
        <taxon>Viridiplantae</taxon>
        <taxon>Streptophyta</taxon>
        <taxon>Embryophyta</taxon>
        <taxon>Tracheophyta</taxon>
        <taxon>Spermatophyta</taxon>
        <taxon>Magnoliopsida</taxon>
        <taxon>Liliopsida</taxon>
        <taxon>Poales</taxon>
        <taxon>Poaceae</taxon>
        <taxon>BOP clade</taxon>
        <taxon>Oryzoideae</taxon>
        <taxon>Oryzeae</taxon>
        <taxon>Oryzinae</taxon>
        <taxon>Oryza</taxon>
    </lineage>
</organism>
<keyword evidence="5" id="KW-0274">FAD</keyword>
<accession>I1NPP0</accession>
<keyword evidence="7" id="KW-0560">Oxidoreductase</keyword>
<keyword evidence="6" id="KW-0809">Transit peptide</keyword>
<dbReference type="GO" id="GO:0016491">
    <property type="term" value="F:oxidoreductase activity"/>
    <property type="evidence" value="ECO:0007669"/>
    <property type="project" value="UniProtKB-KW"/>
</dbReference>
<protein>
    <recommendedName>
        <fullName evidence="9">FAD-binding PCMH-type domain-containing protein</fullName>
    </recommendedName>
</protein>
<keyword evidence="4" id="KW-0677">Repeat</keyword>
<dbReference type="Gramene" id="ORGLA01G0183000.1">
    <property type="protein sequence ID" value="ORGLA01G0183000.1"/>
    <property type="gene ID" value="ORGLA01G0183000"/>
</dbReference>
<dbReference type="Gene3D" id="1.25.40.10">
    <property type="entry name" value="Tetratricopeptide repeat domain"/>
    <property type="match status" value="2"/>
</dbReference>
<reference evidence="10 11" key="2">
    <citation type="submission" date="2018-04" db="EMBL/GenBank/DDBJ databases">
        <title>OglaRS2 (Oryza glaberrima Reference Sequence Version 2).</title>
        <authorList>
            <person name="Zhang J."/>
            <person name="Kudrna D."/>
            <person name="Lee S."/>
            <person name="Talag J."/>
            <person name="Rajasekar S."/>
            <person name="Wing R.A."/>
        </authorList>
    </citation>
    <scope>NUCLEOTIDE SEQUENCE [LARGE SCALE GENOMIC DNA]</scope>
    <source>
        <strain evidence="10 11">cv. IRGC 96717</strain>
    </source>
</reference>
<evidence type="ECO:0000313" key="10">
    <source>
        <dbReference type="EnsemblPlants" id="ORGLA01G0183000.1"/>
    </source>
</evidence>
<dbReference type="InterPro" id="IPR011990">
    <property type="entry name" value="TPR-like_helical_dom_sf"/>
</dbReference>
<evidence type="ECO:0000256" key="4">
    <source>
        <dbReference type="ARBA" id="ARBA00022737"/>
    </source>
</evidence>
<dbReference type="InterPro" id="IPR006093">
    <property type="entry name" value="Oxy_OxRdtase_FAD_BS"/>
</dbReference>
<comment type="cofactor">
    <cofactor evidence="1">
        <name>FAD</name>
        <dbReference type="ChEBI" id="CHEBI:57692"/>
    </cofactor>
</comment>
<dbReference type="PROSITE" id="PS51375">
    <property type="entry name" value="PPR"/>
    <property type="match status" value="3"/>
</dbReference>
<dbReference type="InterPro" id="IPR016166">
    <property type="entry name" value="FAD-bd_PCMH"/>
</dbReference>
<evidence type="ECO:0000256" key="1">
    <source>
        <dbReference type="ARBA" id="ARBA00001974"/>
    </source>
</evidence>
<evidence type="ECO:0000256" key="3">
    <source>
        <dbReference type="ARBA" id="ARBA00007626"/>
    </source>
</evidence>
<dbReference type="Proteomes" id="UP000007306">
    <property type="component" value="Chromosome 1"/>
</dbReference>
<feature type="repeat" description="PPR" evidence="8">
    <location>
        <begin position="269"/>
        <end position="304"/>
    </location>
</feature>
<dbReference type="EnsemblPlants" id="ORGLA01G0183000.1">
    <property type="protein sequence ID" value="ORGLA01G0183000.1"/>
    <property type="gene ID" value="ORGLA01G0183000"/>
</dbReference>
<keyword evidence="5" id="KW-0285">Flavoprotein</keyword>
<evidence type="ECO:0000313" key="11">
    <source>
        <dbReference type="Proteomes" id="UP000007306"/>
    </source>
</evidence>
<dbReference type="STRING" id="4538.I1NPP0"/>
<reference evidence="10" key="1">
    <citation type="submission" date="2015-06" db="UniProtKB">
        <authorList>
            <consortium name="EnsemblPlants"/>
        </authorList>
    </citation>
    <scope>IDENTIFICATION</scope>
</reference>
<keyword evidence="11" id="KW-1185">Reference proteome</keyword>
<evidence type="ECO:0000259" key="9">
    <source>
        <dbReference type="PROSITE" id="PS51387"/>
    </source>
</evidence>